<dbReference type="InterPro" id="IPR036185">
    <property type="entry name" value="DNA_heli_DnaB-like_N_sf"/>
</dbReference>
<feature type="non-terminal residue" evidence="5">
    <location>
        <position position="132"/>
    </location>
</feature>
<dbReference type="GO" id="GO:0006269">
    <property type="term" value="P:DNA replication, synthesis of primer"/>
    <property type="evidence" value="ECO:0007669"/>
    <property type="project" value="UniProtKB-KW"/>
</dbReference>
<evidence type="ECO:0000256" key="3">
    <source>
        <dbReference type="ARBA" id="ARBA00023125"/>
    </source>
</evidence>
<dbReference type="GO" id="GO:0003678">
    <property type="term" value="F:DNA helicase activity"/>
    <property type="evidence" value="ECO:0007669"/>
    <property type="project" value="InterPro"/>
</dbReference>
<organism evidence="5 6">
    <name type="scientific">Pseudopedobacter saltans</name>
    <dbReference type="NCBI Taxonomy" id="151895"/>
    <lineage>
        <taxon>Bacteria</taxon>
        <taxon>Pseudomonadati</taxon>
        <taxon>Bacteroidota</taxon>
        <taxon>Sphingobacteriia</taxon>
        <taxon>Sphingobacteriales</taxon>
        <taxon>Sphingobacteriaceae</taxon>
        <taxon>Pseudopedobacter</taxon>
    </lineage>
</organism>
<evidence type="ECO:0000256" key="1">
    <source>
        <dbReference type="ARBA" id="ARBA00022515"/>
    </source>
</evidence>
<dbReference type="InterPro" id="IPR007693">
    <property type="entry name" value="DNA_helicase_DnaB-like_N"/>
</dbReference>
<keyword evidence="3" id="KW-0238">DNA-binding</keyword>
<keyword evidence="2" id="KW-0235">DNA replication</keyword>
<keyword evidence="5" id="KW-0378">Hydrolase</keyword>
<dbReference type="GO" id="GO:1990077">
    <property type="term" value="C:primosome complex"/>
    <property type="evidence" value="ECO:0007669"/>
    <property type="project" value="UniProtKB-KW"/>
</dbReference>
<name>A0A2W5EYB1_9SPHI</name>
<protein>
    <submittedName>
        <fullName evidence="5">Replicative DNA helicase</fullName>
    </submittedName>
</protein>
<dbReference type="PANTHER" id="PTHR30153">
    <property type="entry name" value="REPLICATIVE DNA HELICASE DNAB"/>
    <property type="match status" value="1"/>
</dbReference>
<dbReference type="PANTHER" id="PTHR30153:SF2">
    <property type="entry name" value="REPLICATIVE DNA HELICASE"/>
    <property type="match status" value="1"/>
</dbReference>
<evidence type="ECO:0000256" key="2">
    <source>
        <dbReference type="ARBA" id="ARBA00022705"/>
    </source>
</evidence>
<evidence type="ECO:0000313" key="5">
    <source>
        <dbReference type="EMBL" id="PZP46557.1"/>
    </source>
</evidence>
<dbReference type="Gene3D" id="1.10.860.10">
    <property type="entry name" value="DNAb Helicase, Chain A"/>
    <property type="match status" value="1"/>
</dbReference>
<gene>
    <name evidence="5" type="ORF">DI598_11975</name>
</gene>
<dbReference type="AlphaFoldDB" id="A0A2W5EYB1"/>
<accession>A0A2W5EYB1</accession>
<proteinExistence type="predicted"/>
<dbReference type="Proteomes" id="UP000249645">
    <property type="component" value="Unassembled WGS sequence"/>
</dbReference>
<dbReference type="GO" id="GO:0005524">
    <property type="term" value="F:ATP binding"/>
    <property type="evidence" value="ECO:0007669"/>
    <property type="project" value="InterPro"/>
</dbReference>
<feature type="domain" description="DNA helicase DnaB-like N-terminal" evidence="4">
    <location>
        <begin position="32"/>
        <end position="131"/>
    </location>
</feature>
<keyword evidence="5" id="KW-0067">ATP-binding</keyword>
<dbReference type="GO" id="GO:0003677">
    <property type="term" value="F:DNA binding"/>
    <property type="evidence" value="ECO:0007669"/>
    <property type="project" value="UniProtKB-KW"/>
</dbReference>
<keyword evidence="5" id="KW-0547">Nucleotide-binding</keyword>
<dbReference type="GO" id="GO:0005829">
    <property type="term" value="C:cytosol"/>
    <property type="evidence" value="ECO:0007669"/>
    <property type="project" value="TreeGrafter"/>
</dbReference>
<dbReference type="InterPro" id="IPR016136">
    <property type="entry name" value="DNA_helicase_N/primase_C"/>
</dbReference>
<evidence type="ECO:0000313" key="6">
    <source>
        <dbReference type="Proteomes" id="UP000249645"/>
    </source>
</evidence>
<reference evidence="5 6" key="1">
    <citation type="submission" date="2017-11" db="EMBL/GenBank/DDBJ databases">
        <title>Infants hospitalized years apart are colonized by the same room-sourced microbial strains.</title>
        <authorList>
            <person name="Brooks B."/>
            <person name="Olm M.R."/>
            <person name="Firek B.A."/>
            <person name="Baker R."/>
            <person name="Thomas B.C."/>
            <person name="Morowitz M.J."/>
            <person name="Banfield J.F."/>
        </authorList>
    </citation>
    <scope>NUCLEOTIDE SEQUENCE [LARGE SCALE GENOMIC DNA]</scope>
    <source>
        <strain evidence="5">S2_009_000_R2_76</strain>
    </source>
</reference>
<dbReference type="EMBL" id="QFOI01000221">
    <property type="protein sequence ID" value="PZP46557.1"/>
    <property type="molecule type" value="Genomic_DNA"/>
</dbReference>
<keyword evidence="5" id="KW-0347">Helicase</keyword>
<keyword evidence="1" id="KW-0639">Primosome</keyword>
<dbReference type="SUPFAM" id="SSF48024">
    <property type="entry name" value="N-terminal domain of DnaB helicase"/>
    <property type="match status" value="1"/>
</dbReference>
<sequence length="132" mass="14721">MDNFSNVNKDKKTNFRRKPSIDLSPMIFGKVPPQAKDLEEAVLGAVMLEKGAFDNVIEVIQAECFYVDAHQKIFKCFQDLAQKSLPIDMLTVVEELKSKGELEEVGGAYYVSKLTNVVTSTANIITHAQIIL</sequence>
<dbReference type="Pfam" id="PF00772">
    <property type="entry name" value="DnaB"/>
    <property type="match status" value="1"/>
</dbReference>
<evidence type="ECO:0000259" key="4">
    <source>
        <dbReference type="Pfam" id="PF00772"/>
    </source>
</evidence>
<comment type="caution">
    <text evidence="5">The sequence shown here is derived from an EMBL/GenBank/DDBJ whole genome shotgun (WGS) entry which is preliminary data.</text>
</comment>